<dbReference type="SUPFAM" id="SSF48239">
    <property type="entry name" value="Terpenoid cyclases/Protein prenyltransferases"/>
    <property type="match status" value="1"/>
</dbReference>
<dbReference type="AlphaFoldDB" id="X0Y282"/>
<gene>
    <name evidence="1" type="ORF">S01H1_64677</name>
</gene>
<evidence type="ECO:0000313" key="1">
    <source>
        <dbReference type="EMBL" id="GAG30996.1"/>
    </source>
</evidence>
<reference evidence="1" key="1">
    <citation type="journal article" date="2014" name="Front. Microbiol.">
        <title>High frequency of phylogenetically diverse reductive dehalogenase-homologous genes in deep subseafloor sedimentary metagenomes.</title>
        <authorList>
            <person name="Kawai M."/>
            <person name="Futagami T."/>
            <person name="Toyoda A."/>
            <person name="Takaki Y."/>
            <person name="Nishi S."/>
            <person name="Hori S."/>
            <person name="Arai W."/>
            <person name="Tsubouchi T."/>
            <person name="Morono Y."/>
            <person name="Uchiyama I."/>
            <person name="Ito T."/>
            <person name="Fujiyama A."/>
            <person name="Inagaki F."/>
            <person name="Takami H."/>
        </authorList>
    </citation>
    <scope>NUCLEOTIDE SEQUENCE</scope>
    <source>
        <strain evidence="1">Expedition CK06-06</strain>
    </source>
</reference>
<proteinExistence type="predicted"/>
<name>X0Y282_9ZZZZ</name>
<accession>X0Y282</accession>
<comment type="caution">
    <text evidence="1">The sequence shown here is derived from an EMBL/GenBank/DDBJ whole genome shotgun (WGS) entry which is preliminary data.</text>
</comment>
<evidence type="ECO:0008006" key="2">
    <source>
        <dbReference type="Google" id="ProtNLM"/>
    </source>
</evidence>
<dbReference type="Gene3D" id="1.50.10.20">
    <property type="match status" value="1"/>
</dbReference>
<feature type="non-terminal residue" evidence="1">
    <location>
        <position position="252"/>
    </location>
</feature>
<dbReference type="InterPro" id="IPR008930">
    <property type="entry name" value="Terpenoid_cyclase/PrenylTrfase"/>
</dbReference>
<dbReference type="EMBL" id="BARS01042641">
    <property type="protein sequence ID" value="GAG30996.1"/>
    <property type="molecule type" value="Genomic_DNA"/>
</dbReference>
<protein>
    <recommendedName>
        <fullName evidence="2">Squalene cyclase C-terminal domain-containing protein</fullName>
    </recommendedName>
</protein>
<organism evidence="1">
    <name type="scientific">marine sediment metagenome</name>
    <dbReference type="NCBI Taxonomy" id="412755"/>
    <lineage>
        <taxon>unclassified sequences</taxon>
        <taxon>metagenomes</taxon>
        <taxon>ecological metagenomes</taxon>
    </lineage>
</organism>
<feature type="non-terminal residue" evidence="1">
    <location>
        <position position="1"/>
    </location>
</feature>
<sequence>FDDYETSIALMALGATMTPSLTVTAPGPLNGTTYADVVQDIVDYLSYTQRESTYARGGWGYEGNDDWADNSVSGYAALGLGYAQAFGAAIPQFVKDELAHWIGIIQSPAGYSYYRPPAVWGDPYGDPLLRTGNLLYEMAFVGMPVDDPNVTAALAFIENNWALGGSSYQRAYCLMKGLEAYGIEDEINVGVSGDWFNETSTFIVNNQNPDGSWPSDPHDWDDPYPMTAAWALLTLERAVAVPMITVSIDIKP</sequence>